<name>A0ABD2XEV8_9HYME</name>
<dbReference type="Pfam" id="PF05375">
    <property type="entry name" value="Pacifastin_I"/>
    <property type="match status" value="1"/>
</dbReference>
<protein>
    <recommendedName>
        <fullName evidence="9">Pacifastin domain-containing protein</fullName>
    </recommendedName>
</protein>
<keyword evidence="3 7" id="KW-0646">Protease inhibitor</keyword>
<reference evidence="10 11" key="1">
    <citation type="journal article" date="2024" name="bioRxiv">
        <title>A reference genome for Trichogramma kaykai: A tiny desert-dwelling parasitoid wasp with competing sex-ratio distorters.</title>
        <authorList>
            <person name="Culotta J."/>
            <person name="Lindsey A.R."/>
        </authorList>
    </citation>
    <scope>NUCLEOTIDE SEQUENCE [LARGE SCALE GENOMIC DNA]</scope>
    <source>
        <strain evidence="10 11">KSX58</strain>
    </source>
</reference>
<organism evidence="10 11">
    <name type="scientific">Trichogramma kaykai</name>
    <dbReference type="NCBI Taxonomy" id="54128"/>
    <lineage>
        <taxon>Eukaryota</taxon>
        <taxon>Metazoa</taxon>
        <taxon>Ecdysozoa</taxon>
        <taxon>Arthropoda</taxon>
        <taxon>Hexapoda</taxon>
        <taxon>Insecta</taxon>
        <taxon>Pterygota</taxon>
        <taxon>Neoptera</taxon>
        <taxon>Endopterygota</taxon>
        <taxon>Hymenoptera</taxon>
        <taxon>Apocrita</taxon>
        <taxon>Proctotrupomorpha</taxon>
        <taxon>Chalcidoidea</taxon>
        <taxon>Trichogrammatidae</taxon>
        <taxon>Trichogramma</taxon>
    </lineage>
</organism>
<comment type="similarity">
    <text evidence="6 7">Belongs to the protease inhibitor I19 family.</text>
</comment>
<comment type="subcellular location">
    <subcellularLocation>
        <location evidence="1">Secreted</location>
    </subcellularLocation>
</comment>
<evidence type="ECO:0000313" key="11">
    <source>
        <dbReference type="Proteomes" id="UP001627154"/>
    </source>
</evidence>
<evidence type="ECO:0000256" key="3">
    <source>
        <dbReference type="ARBA" id="ARBA00022690"/>
    </source>
</evidence>
<gene>
    <name evidence="10" type="ORF">TKK_003695</name>
</gene>
<dbReference type="InterPro" id="IPR008037">
    <property type="entry name" value="Pacifastin_dom"/>
</dbReference>
<sequence length="94" mass="10875">MRAAAISWLFVTFLIISAAFNDAEELNVKCVPKTRFKFYCNTCWCSEEGITRLCTKKYCPENIFNRDGSLKAPINIHDKLKVSPFSVDDVYYYT</sequence>
<feature type="domain" description="Pacifastin" evidence="9">
    <location>
        <begin position="27"/>
        <end position="62"/>
    </location>
</feature>
<accession>A0ABD2XEV8</accession>
<feature type="chain" id="PRO_5044871325" description="Pacifastin domain-containing protein" evidence="8">
    <location>
        <begin position="24"/>
        <end position="94"/>
    </location>
</feature>
<evidence type="ECO:0000256" key="7">
    <source>
        <dbReference type="PROSITE-ProRule" id="PRU00776"/>
    </source>
</evidence>
<evidence type="ECO:0000256" key="8">
    <source>
        <dbReference type="SAM" id="SignalP"/>
    </source>
</evidence>
<evidence type="ECO:0000256" key="1">
    <source>
        <dbReference type="ARBA" id="ARBA00004613"/>
    </source>
</evidence>
<feature type="disulfide bond" evidence="7">
    <location>
        <begin position="30"/>
        <end position="45"/>
    </location>
</feature>
<evidence type="ECO:0000256" key="2">
    <source>
        <dbReference type="ARBA" id="ARBA00022525"/>
    </source>
</evidence>
<comment type="caution">
    <text evidence="10">The sequence shown here is derived from an EMBL/GenBank/DDBJ whole genome shotgun (WGS) entry which is preliminary data.</text>
</comment>
<proteinExistence type="inferred from homology"/>
<keyword evidence="4 7" id="KW-0722">Serine protease inhibitor</keyword>
<dbReference type="GO" id="GO:0004867">
    <property type="term" value="F:serine-type endopeptidase inhibitor activity"/>
    <property type="evidence" value="ECO:0007669"/>
    <property type="project" value="UniProtKB-UniRule"/>
</dbReference>
<dbReference type="InterPro" id="IPR036201">
    <property type="entry name" value="Pacifastin_dom_sf"/>
</dbReference>
<evidence type="ECO:0000256" key="6">
    <source>
        <dbReference type="ARBA" id="ARBA00029459"/>
    </source>
</evidence>
<feature type="site" description="Reactive bond" evidence="7">
    <location>
        <begin position="56"/>
        <end position="57"/>
    </location>
</feature>
<evidence type="ECO:0000313" key="10">
    <source>
        <dbReference type="EMBL" id="KAL3403409.1"/>
    </source>
</evidence>
<keyword evidence="8" id="KW-0732">Signal</keyword>
<dbReference type="GO" id="GO:0005576">
    <property type="term" value="C:extracellular region"/>
    <property type="evidence" value="ECO:0007669"/>
    <property type="project" value="UniProtKB-SubCell"/>
</dbReference>
<dbReference type="SUPFAM" id="SSF57283">
    <property type="entry name" value="PMP inhibitors"/>
    <property type="match status" value="1"/>
</dbReference>
<dbReference type="AlphaFoldDB" id="A0ABD2XEV8"/>
<dbReference type="PROSITE" id="PS51446">
    <property type="entry name" value="PACIFASTIN"/>
    <property type="match status" value="1"/>
</dbReference>
<evidence type="ECO:0000259" key="9">
    <source>
        <dbReference type="PROSITE" id="PS51446"/>
    </source>
</evidence>
<keyword evidence="5 7" id="KW-1015">Disulfide bond</keyword>
<feature type="signal peptide" evidence="8">
    <location>
        <begin position="1"/>
        <end position="23"/>
    </location>
</feature>
<keyword evidence="11" id="KW-1185">Reference proteome</keyword>
<keyword evidence="2" id="KW-0964">Secreted</keyword>
<evidence type="ECO:0000256" key="5">
    <source>
        <dbReference type="ARBA" id="ARBA00023157"/>
    </source>
</evidence>
<evidence type="ECO:0000256" key="4">
    <source>
        <dbReference type="ARBA" id="ARBA00022900"/>
    </source>
</evidence>
<comment type="caution">
    <text evidence="7">Lacks conserved residue(s) required for the propagation of feature annotation.</text>
</comment>
<dbReference type="Proteomes" id="UP001627154">
    <property type="component" value="Unassembled WGS sequence"/>
</dbReference>
<dbReference type="EMBL" id="JBJJXI010000030">
    <property type="protein sequence ID" value="KAL3403409.1"/>
    <property type="molecule type" value="Genomic_DNA"/>
</dbReference>